<feature type="compositionally biased region" description="Basic residues" evidence="1">
    <location>
        <begin position="97"/>
        <end position="121"/>
    </location>
</feature>
<organism evidence="2">
    <name type="scientific">Arundo donax</name>
    <name type="common">Giant reed</name>
    <name type="synonym">Donax arundinaceus</name>
    <dbReference type="NCBI Taxonomy" id="35708"/>
    <lineage>
        <taxon>Eukaryota</taxon>
        <taxon>Viridiplantae</taxon>
        <taxon>Streptophyta</taxon>
        <taxon>Embryophyta</taxon>
        <taxon>Tracheophyta</taxon>
        <taxon>Spermatophyta</taxon>
        <taxon>Magnoliopsida</taxon>
        <taxon>Liliopsida</taxon>
        <taxon>Poales</taxon>
        <taxon>Poaceae</taxon>
        <taxon>PACMAD clade</taxon>
        <taxon>Arundinoideae</taxon>
        <taxon>Arundineae</taxon>
        <taxon>Arundo</taxon>
    </lineage>
</organism>
<evidence type="ECO:0000256" key="1">
    <source>
        <dbReference type="SAM" id="MobiDB-lite"/>
    </source>
</evidence>
<reference evidence="2" key="2">
    <citation type="journal article" date="2015" name="Data Brief">
        <title>Shoot transcriptome of the giant reed, Arundo donax.</title>
        <authorList>
            <person name="Barrero R.A."/>
            <person name="Guerrero F.D."/>
            <person name="Moolhuijzen P."/>
            <person name="Goolsby J.A."/>
            <person name="Tidwell J."/>
            <person name="Bellgard S.E."/>
            <person name="Bellgard M.I."/>
        </authorList>
    </citation>
    <scope>NUCLEOTIDE SEQUENCE</scope>
    <source>
        <tissue evidence="2">Shoot tissue taken approximately 20 cm above the soil surface</tissue>
    </source>
</reference>
<dbReference type="EMBL" id="GBRH01167630">
    <property type="protein sequence ID" value="JAE30266.1"/>
    <property type="molecule type" value="Transcribed_RNA"/>
</dbReference>
<sequence length="143" mass="15889">MSICPTAQATLLATGHLPKLLHACTRMAHSRCGGLYADLIAGGQTRGLPPQRHARLPCRDGQRLRGRTLLPNGHRALLSIGRRTRHRSRRATRKLLHAARRRAGRKRAHASRARPHARRTARSCASHGRRTAPSSRPRRAPPE</sequence>
<proteinExistence type="predicted"/>
<reference evidence="2" key="1">
    <citation type="submission" date="2014-09" db="EMBL/GenBank/DDBJ databases">
        <authorList>
            <person name="Magalhaes I.L.F."/>
            <person name="Oliveira U."/>
            <person name="Santos F.R."/>
            <person name="Vidigal T.H.D.A."/>
            <person name="Brescovit A.D."/>
            <person name="Santos A.J."/>
        </authorList>
    </citation>
    <scope>NUCLEOTIDE SEQUENCE</scope>
    <source>
        <tissue evidence="2">Shoot tissue taken approximately 20 cm above the soil surface</tissue>
    </source>
</reference>
<feature type="region of interest" description="Disordered" evidence="1">
    <location>
        <begin position="97"/>
        <end position="143"/>
    </location>
</feature>
<dbReference type="AlphaFoldDB" id="A0A0A9H5X2"/>
<name>A0A0A9H5X2_ARUDO</name>
<evidence type="ECO:0000313" key="2">
    <source>
        <dbReference type="EMBL" id="JAE30266.1"/>
    </source>
</evidence>
<accession>A0A0A9H5X2</accession>
<protein>
    <submittedName>
        <fullName evidence="2">Uncharacterized protein</fullName>
    </submittedName>
</protein>